<dbReference type="RefSeq" id="WP_126421496.1">
    <property type="nucleotide sequence ID" value="NZ_AP018827.1"/>
</dbReference>
<dbReference type="Gene3D" id="3.40.50.720">
    <property type="entry name" value="NAD(P)-binding Rossmann-like Domain"/>
    <property type="match status" value="1"/>
</dbReference>
<reference evidence="2" key="1">
    <citation type="journal article" date="2017" name="Biotechnol. Biofuels">
        <title>Evaluation of environmental bacterial communities as a factor affecting the growth of duckweed Lemna minor.</title>
        <authorList>
            <person name="Ishizawa H."/>
            <person name="Kuroda M."/>
            <person name="Morikawa M."/>
            <person name="Ike M."/>
        </authorList>
    </citation>
    <scope>NUCLEOTIDE SEQUENCE [LARGE SCALE GENOMIC DNA]</scope>
    <source>
        <strain evidence="2">M6</strain>
    </source>
</reference>
<dbReference type="GO" id="GO:0005737">
    <property type="term" value="C:cytoplasm"/>
    <property type="evidence" value="ECO:0007669"/>
    <property type="project" value="TreeGrafter"/>
</dbReference>
<dbReference type="PANTHER" id="PTHR13812">
    <property type="entry name" value="KETIMINE REDUCTASE MU-CRYSTALLIN"/>
    <property type="match status" value="1"/>
</dbReference>
<organism evidence="1 2">
    <name type="scientific">Asticcacaulis excentricus</name>
    <dbReference type="NCBI Taxonomy" id="78587"/>
    <lineage>
        <taxon>Bacteria</taxon>
        <taxon>Pseudomonadati</taxon>
        <taxon>Pseudomonadota</taxon>
        <taxon>Alphaproteobacteria</taxon>
        <taxon>Caulobacterales</taxon>
        <taxon>Caulobacteraceae</taxon>
        <taxon>Asticcacaulis</taxon>
    </lineage>
</organism>
<gene>
    <name evidence="1" type="ORF">EM6_1444</name>
</gene>
<evidence type="ECO:0000313" key="2">
    <source>
        <dbReference type="Proteomes" id="UP000278756"/>
    </source>
</evidence>
<evidence type="ECO:0008006" key="3">
    <source>
        <dbReference type="Google" id="ProtNLM"/>
    </source>
</evidence>
<dbReference type="EMBL" id="AP018827">
    <property type="protein sequence ID" value="BBF80858.1"/>
    <property type="molecule type" value="Genomic_DNA"/>
</dbReference>
<name>A0A3G9G938_9CAUL</name>
<dbReference type="Proteomes" id="UP000278756">
    <property type="component" value="Chromosome 1"/>
</dbReference>
<dbReference type="PANTHER" id="PTHR13812:SF19">
    <property type="entry name" value="KETIMINE REDUCTASE MU-CRYSTALLIN"/>
    <property type="match status" value="1"/>
</dbReference>
<dbReference type="AlphaFoldDB" id="A0A3G9G938"/>
<reference evidence="2" key="2">
    <citation type="journal article" date="2017" name="Plant Physiol. Biochem.">
        <title>Differential oxidative and antioxidative response of duckweed Lemna minor toward plant growth promoting/inhibiting bacteria.</title>
        <authorList>
            <person name="Ishizawa H."/>
            <person name="Kuroda M."/>
            <person name="Morikawa M."/>
            <person name="Ike M."/>
        </authorList>
    </citation>
    <scope>NUCLEOTIDE SEQUENCE [LARGE SCALE GENOMIC DNA]</scope>
    <source>
        <strain evidence="2">M6</strain>
    </source>
</reference>
<dbReference type="Pfam" id="PF02423">
    <property type="entry name" value="OCD_Mu_crystall"/>
    <property type="match status" value="1"/>
</dbReference>
<accession>A0A3G9G938</accession>
<proteinExistence type="predicted"/>
<dbReference type="SUPFAM" id="SSF51735">
    <property type="entry name" value="NAD(P)-binding Rossmann-fold domains"/>
    <property type="match status" value="1"/>
</dbReference>
<dbReference type="Gene3D" id="3.30.1780.10">
    <property type="entry name" value="ornithine cyclodeaminase, domain 1"/>
    <property type="match status" value="1"/>
</dbReference>
<evidence type="ECO:0000313" key="1">
    <source>
        <dbReference type="EMBL" id="BBF80858.1"/>
    </source>
</evidence>
<dbReference type="InterPro" id="IPR003462">
    <property type="entry name" value="ODC_Mu_crystall"/>
</dbReference>
<protein>
    <recommendedName>
        <fullName evidence="3">Ornithine cyclodeaminase</fullName>
    </recommendedName>
</protein>
<dbReference type="InterPro" id="IPR023401">
    <property type="entry name" value="ODC_N"/>
</dbReference>
<dbReference type="PIRSF" id="PIRSF001439">
    <property type="entry name" value="CryM"/>
    <property type="match status" value="1"/>
</dbReference>
<dbReference type="OrthoDB" id="9785971at2"/>
<dbReference type="InterPro" id="IPR036291">
    <property type="entry name" value="NAD(P)-bd_dom_sf"/>
</dbReference>
<sequence>MRLITAEDLKTALPYARLVRELPARLRAGAQTPQRPVFDLGHDASLLLMPAWSERLGGVKIVHVTPDNAARHLPCVAASYLVFDGETHRHLALIDGEELTARRTAAVAAVAMDRLAKPKARRLLLIGSGRIASEIPFAFRAVRAIDSVSVFSPTRAHAAALVARLTQAGFDASVCEDMASQIPHADLIACATLSRTPWIEGHRLSDQHVSLIGGFAPDMREADAETLRRACVYIDTPAALSTAGDLSGLTLKDIRGTLHDLCDPAVAPHSGLSVFKSVGEAAQDLATAEVLLRS</sequence>